<evidence type="ECO:0000259" key="1">
    <source>
        <dbReference type="Pfam" id="PF17244"/>
    </source>
</evidence>
<gene>
    <name evidence="4" type="ORF">FCM35_KLT04155</name>
</gene>
<dbReference type="Pfam" id="PF17246">
    <property type="entry name" value="CDC24_OB1"/>
    <property type="match status" value="1"/>
</dbReference>
<keyword evidence="5" id="KW-1185">Reference proteome</keyword>
<dbReference type="Pfam" id="PF17245">
    <property type="entry name" value="CDC24_OB2"/>
    <property type="match status" value="1"/>
</dbReference>
<dbReference type="InterPro" id="IPR035203">
    <property type="entry name" value="Cdc24_OB3"/>
</dbReference>
<dbReference type="Pfam" id="PF17244">
    <property type="entry name" value="CDC24_OB3"/>
    <property type="match status" value="1"/>
</dbReference>
<evidence type="ECO:0000259" key="2">
    <source>
        <dbReference type="Pfam" id="PF17245"/>
    </source>
</evidence>
<dbReference type="InterPro" id="IPR035200">
    <property type="entry name" value="Cdc24_OB2"/>
</dbReference>
<comment type="caution">
    <text evidence="4">The sequence shown here is derived from an EMBL/GenBank/DDBJ whole genome shotgun (WGS) entry which is preliminary data.</text>
</comment>
<dbReference type="OrthoDB" id="10265890at2759"/>
<dbReference type="InterPro" id="IPR035201">
    <property type="entry name" value="Cdc24_OB1"/>
</dbReference>
<dbReference type="PANTHER" id="PTHR36033:SF1">
    <property type="entry name" value="NUCLEIC ACID-BINDING PROTEINS SUPERFAMILY"/>
    <property type="match status" value="1"/>
</dbReference>
<proteinExistence type="predicted"/>
<reference evidence="4" key="1">
    <citation type="submission" date="2020-01" db="EMBL/GenBank/DDBJ databases">
        <title>Genome sequence of Kobresia littledalei, the first chromosome-level genome in the family Cyperaceae.</title>
        <authorList>
            <person name="Qu G."/>
        </authorList>
    </citation>
    <scope>NUCLEOTIDE SEQUENCE</scope>
    <source>
        <strain evidence="4">C.B.Clarke</strain>
        <tissue evidence="4">Leaf</tissue>
    </source>
</reference>
<dbReference type="Proteomes" id="UP000623129">
    <property type="component" value="Unassembled WGS sequence"/>
</dbReference>
<dbReference type="PANTHER" id="PTHR36033">
    <property type="entry name" value="NUCLEIC ACID-BINDING PROTEINS SUPERFAMILY"/>
    <property type="match status" value="1"/>
</dbReference>
<feature type="domain" description="Cell division control protein 24 OB" evidence="2">
    <location>
        <begin position="156"/>
        <end position="280"/>
    </location>
</feature>
<dbReference type="InterPro" id="IPR012340">
    <property type="entry name" value="NA-bd_OB-fold"/>
</dbReference>
<evidence type="ECO:0000313" key="5">
    <source>
        <dbReference type="Proteomes" id="UP000623129"/>
    </source>
</evidence>
<accession>A0A833R6P8</accession>
<dbReference type="Gene3D" id="2.40.50.140">
    <property type="entry name" value="Nucleic acid-binding proteins"/>
    <property type="match status" value="1"/>
</dbReference>
<dbReference type="EMBL" id="SWLB01000013">
    <property type="protein sequence ID" value="KAF3330801.1"/>
    <property type="molecule type" value="Genomic_DNA"/>
</dbReference>
<evidence type="ECO:0000313" key="4">
    <source>
        <dbReference type="EMBL" id="KAF3330801.1"/>
    </source>
</evidence>
<dbReference type="SUPFAM" id="SSF50249">
    <property type="entry name" value="Nucleic acid-binding proteins"/>
    <property type="match status" value="1"/>
</dbReference>
<sequence>MATSPVFDTLSSPPSSNQDDPFLGFVEYARSTLASTSGDGGNELSDTPNGGDQPPWCWAVSRILKTCRAYPSGVTAAILLSDLFQAWIEQHKYLTSKRKPEVLDLLEKRQRRARLPNTVTIDSIYEKNFISPSSVIEAIIIDEFLLPGTNIYMLSLGDLWSSCTIDLYLHRRYYDYVGPNGILKKGREIFLTGCSLRTATEGSGKARLLPTEYIIILLDEDEDEDAMLLGAQFCTYSFSSISPSDVKGGTCYSFYARIESIESLENLGNIQRKQITLIDNEGWKMKFLLWGEQVLLANLFSVGSMLALDTPFISNYVTNGREESEELCLEYGSATQIYLVPVIQQEEQVVLSSTQMRTQETKSSQVSLPRDSHGAIDFSKYPFQMYVIDLRDKMSGVSLYGMVASICKQRTNASKTIYHLGIEDESGSIIVKLHFVESWSLARVGVGHRVYISSLTCSINSQRLEVSWFEREPGSSFVNLSCLPALLNSSCLHKLSHLSDISDQTDRTHICHVHLDQIEQFSIQAVLCHSSCSEPVNQRADGLYHCTFCECDCDCDKCTCSFQLHIYVSDESGKVFAWCTGQTASELLQISPDEFLALPEDERAMYLYTLQDESFMVAMVYCKRTGDGHNNTSNGSHFPDWEITQAQSNSPSSDVMFALRNCSSLPDILSVGAHMPLVR</sequence>
<evidence type="ECO:0000259" key="3">
    <source>
        <dbReference type="Pfam" id="PF17246"/>
    </source>
</evidence>
<organism evidence="4 5">
    <name type="scientific">Carex littledalei</name>
    <dbReference type="NCBI Taxonomy" id="544730"/>
    <lineage>
        <taxon>Eukaryota</taxon>
        <taxon>Viridiplantae</taxon>
        <taxon>Streptophyta</taxon>
        <taxon>Embryophyta</taxon>
        <taxon>Tracheophyta</taxon>
        <taxon>Spermatophyta</taxon>
        <taxon>Magnoliopsida</taxon>
        <taxon>Liliopsida</taxon>
        <taxon>Poales</taxon>
        <taxon>Cyperaceae</taxon>
        <taxon>Cyperoideae</taxon>
        <taxon>Cariceae</taxon>
        <taxon>Carex</taxon>
        <taxon>Carex subgen. Euthyceras</taxon>
    </lineage>
</organism>
<feature type="domain" description="Cell division control protein 24 OB" evidence="3">
    <location>
        <begin position="22"/>
        <end position="150"/>
    </location>
</feature>
<feature type="domain" description="Cell division control protein 24 OB" evidence="1">
    <location>
        <begin position="389"/>
        <end position="610"/>
    </location>
</feature>
<dbReference type="AlphaFoldDB" id="A0A833R6P8"/>
<protein>
    <submittedName>
        <fullName evidence="4">Replication factor-A C terminal domain-containing protein</fullName>
    </submittedName>
</protein>
<name>A0A833R6P8_9POAL</name>